<dbReference type="KEGG" id="rca:Rcas_1483"/>
<dbReference type="PANTHER" id="PTHR43194">
    <property type="entry name" value="HYDROLASE ALPHA/BETA FOLD FAMILY"/>
    <property type="match status" value="1"/>
</dbReference>
<accession>A7NJA7</accession>
<dbReference type="EMBL" id="CP000804">
    <property type="protein sequence ID" value="ABU57577.1"/>
    <property type="molecule type" value="Genomic_DNA"/>
</dbReference>
<reference evidence="2 3" key="1">
    <citation type="submission" date="2007-08" db="EMBL/GenBank/DDBJ databases">
        <title>Complete sequence of Roseiflexus castenholzii DSM 13941.</title>
        <authorList>
            <consortium name="US DOE Joint Genome Institute"/>
            <person name="Copeland A."/>
            <person name="Lucas S."/>
            <person name="Lapidus A."/>
            <person name="Barry K."/>
            <person name="Glavina del Rio T."/>
            <person name="Dalin E."/>
            <person name="Tice H."/>
            <person name="Pitluck S."/>
            <person name="Thompson L.S."/>
            <person name="Brettin T."/>
            <person name="Bruce D."/>
            <person name="Detter J.C."/>
            <person name="Han C."/>
            <person name="Tapia R."/>
            <person name="Schmutz J."/>
            <person name="Larimer F."/>
            <person name="Land M."/>
            <person name="Hauser L."/>
            <person name="Kyrpides N."/>
            <person name="Mikhailova N."/>
            <person name="Bryant D.A."/>
            <person name="Hanada S."/>
            <person name="Tsukatani Y."/>
            <person name="Richardson P."/>
        </authorList>
    </citation>
    <scope>NUCLEOTIDE SEQUENCE [LARGE SCALE GENOMIC DNA]</scope>
    <source>
        <strain evidence="3">DSM 13941 / HLO8</strain>
    </source>
</reference>
<gene>
    <name evidence="2" type="ordered locus">Rcas_1483</name>
</gene>
<dbReference type="InterPro" id="IPR029058">
    <property type="entry name" value="AB_hydrolase_fold"/>
</dbReference>
<dbReference type="SUPFAM" id="SSF53474">
    <property type="entry name" value="alpha/beta-Hydrolases"/>
    <property type="match status" value="1"/>
</dbReference>
<dbReference type="PANTHER" id="PTHR43194:SF2">
    <property type="entry name" value="PEROXISOMAL MEMBRANE PROTEIN LPX1"/>
    <property type="match status" value="1"/>
</dbReference>
<dbReference type="OrthoDB" id="9775557at2"/>
<proteinExistence type="predicted"/>
<dbReference type="AlphaFoldDB" id="A7NJA7"/>
<name>A7NJA7_ROSCS</name>
<dbReference type="STRING" id="383372.Rcas_1483"/>
<evidence type="ECO:0000259" key="1">
    <source>
        <dbReference type="Pfam" id="PF00561"/>
    </source>
</evidence>
<dbReference type="Proteomes" id="UP000000263">
    <property type="component" value="Chromosome"/>
</dbReference>
<dbReference type="eggNOG" id="COG2267">
    <property type="taxonomic scope" value="Bacteria"/>
</dbReference>
<keyword evidence="2" id="KW-0378">Hydrolase</keyword>
<keyword evidence="3" id="KW-1185">Reference proteome</keyword>
<dbReference type="RefSeq" id="WP_012120005.1">
    <property type="nucleotide sequence ID" value="NC_009767.1"/>
</dbReference>
<dbReference type="InterPro" id="IPR050228">
    <property type="entry name" value="Carboxylesterase_BioH"/>
</dbReference>
<evidence type="ECO:0000313" key="3">
    <source>
        <dbReference type="Proteomes" id="UP000000263"/>
    </source>
</evidence>
<sequence>MNPWHTGDVRVNGLTIHYTRTGGAKPPLVLMHGFSDDGLCWTPVAQALEAHFDVIMIDARGHGRSDAPENGYGPLEHASDLAGVITALGLTHLPILGHSMGAITALTLAGARPDLAGALLLEDPPPWWESDTLSAAADDDRWAGMRAWVLQLKRQTRDELIAAQRAATPAWSDDELGPWADAKHRLSLNVINRSAPIEVDWQTMLRHITCPTLLITGDPARGALVKPDHVRSLQHLVPHLQVAHIPDAGHSIRRDQFKRYLEVVQDFLASMGMQG</sequence>
<dbReference type="Gene3D" id="3.40.50.1820">
    <property type="entry name" value="alpha/beta hydrolase"/>
    <property type="match status" value="1"/>
</dbReference>
<dbReference type="InterPro" id="IPR000073">
    <property type="entry name" value="AB_hydrolase_1"/>
</dbReference>
<protein>
    <submittedName>
        <fullName evidence="2">Alpha/beta hydrolase fold</fullName>
    </submittedName>
</protein>
<dbReference type="GO" id="GO:0016787">
    <property type="term" value="F:hydrolase activity"/>
    <property type="evidence" value="ECO:0007669"/>
    <property type="project" value="UniProtKB-KW"/>
</dbReference>
<dbReference type="Pfam" id="PF00561">
    <property type="entry name" value="Abhydrolase_1"/>
    <property type="match status" value="1"/>
</dbReference>
<evidence type="ECO:0000313" key="2">
    <source>
        <dbReference type="EMBL" id="ABU57577.1"/>
    </source>
</evidence>
<feature type="domain" description="AB hydrolase-1" evidence="1">
    <location>
        <begin position="26"/>
        <end position="252"/>
    </location>
</feature>
<organism evidence="2 3">
    <name type="scientific">Roseiflexus castenholzii (strain DSM 13941 / HLO8)</name>
    <dbReference type="NCBI Taxonomy" id="383372"/>
    <lineage>
        <taxon>Bacteria</taxon>
        <taxon>Bacillati</taxon>
        <taxon>Chloroflexota</taxon>
        <taxon>Chloroflexia</taxon>
        <taxon>Chloroflexales</taxon>
        <taxon>Roseiflexineae</taxon>
        <taxon>Roseiflexaceae</taxon>
        <taxon>Roseiflexus</taxon>
    </lineage>
</organism>
<dbReference type="HOGENOM" id="CLU_020336_50_4_0"/>